<evidence type="ECO:0000259" key="3">
    <source>
        <dbReference type="Pfam" id="PF00496"/>
    </source>
</evidence>
<dbReference type="PROSITE" id="PS51257">
    <property type="entry name" value="PROKAR_LIPOPROTEIN"/>
    <property type="match status" value="1"/>
</dbReference>
<dbReference type="Pfam" id="PF00496">
    <property type="entry name" value="SBP_bac_5"/>
    <property type="match status" value="1"/>
</dbReference>
<feature type="signal peptide" evidence="2">
    <location>
        <begin position="1"/>
        <end position="22"/>
    </location>
</feature>
<sequence>MLTTRRQAIRAGLGAGTGLFLAACGAGARQAPTAQGAGEAPRPGGTLRIGALGKPGAVTRDPHGTQVNESDYLIIALVYDALTVPGAQPTVAPGLAVSWESDDLRRWHFKIAENATFHDGRPVTSEDVVWSLRRLRSTPSGAARLPGVEADAIKADGAHGVTLTGSYPNNELPLLLRLTTFTLPKDTRDPAGAPGTGPFKLRSFQDGNAGLVRNDSWHGGKPLLDGIEVRIFQSAQAMTNALLTGQIDLASNAGPLAARTAQGRPGVQVVRRRHDLAMPIVMRTAGGPFADERVRLALRLAVDRQALVRQALSGYGVVANDVLGTADPAYAKDLPQRTRDLTRARSLLTVTGFDLNATYDLCTTEDVPGLAESATLFAGQVREAGVKVRVVKQDPAVFWDQTWLKAPLYTTYWGTNDSVVFFAGKTMLSGTGQNETGFDDPEFDRAYRRAVSAKDTAERTRLLGEVQRIQYERSGYLLWGMADGIDLAAAHVRDLPTLPGYGRVRLERAWLAT</sequence>
<dbReference type="InterPro" id="IPR039424">
    <property type="entry name" value="SBP_5"/>
</dbReference>
<feature type="region of interest" description="Disordered" evidence="1">
    <location>
        <begin position="32"/>
        <end position="64"/>
    </location>
</feature>
<feature type="domain" description="Solute-binding protein family 5" evidence="3">
    <location>
        <begin position="91"/>
        <end position="433"/>
    </location>
</feature>
<name>A0A1G9BZD1_9ACTN</name>
<accession>A0A1G9BZD1</accession>
<dbReference type="OrthoDB" id="9046151at2"/>
<dbReference type="PIRSF" id="PIRSF002741">
    <property type="entry name" value="MppA"/>
    <property type="match status" value="1"/>
</dbReference>
<dbReference type="RefSeq" id="WP_090939855.1">
    <property type="nucleotide sequence ID" value="NZ_FNDJ01000016.1"/>
</dbReference>
<keyword evidence="2" id="KW-0732">Signal</keyword>
<dbReference type="CDD" id="cd08503">
    <property type="entry name" value="PBP2_NikA_DppA_OppA_like_17"/>
    <property type="match status" value="1"/>
</dbReference>
<feature type="chain" id="PRO_5039133355" evidence="2">
    <location>
        <begin position="23"/>
        <end position="513"/>
    </location>
</feature>
<protein>
    <submittedName>
        <fullName evidence="4">Peptide/nickel transport system substrate-binding protein</fullName>
    </submittedName>
</protein>
<dbReference type="GO" id="GO:0043190">
    <property type="term" value="C:ATP-binding cassette (ABC) transporter complex"/>
    <property type="evidence" value="ECO:0007669"/>
    <property type="project" value="InterPro"/>
</dbReference>
<dbReference type="EMBL" id="FNDJ01000016">
    <property type="protein sequence ID" value="SDK44275.1"/>
    <property type="molecule type" value="Genomic_DNA"/>
</dbReference>
<keyword evidence="5" id="KW-1185">Reference proteome</keyword>
<dbReference type="AlphaFoldDB" id="A0A1G9BZD1"/>
<dbReference type="STRING" id="633440.SAMN05421869_11611"/>
<dbReference type="GO" id="GO:1904680">
    <property type="term" value="F:peptide transmembrane transporter activity"/>
    <property type="evidence" value="ECO:0007669"/>
    <property type="project" value="TreeGrafter"/>
</dbReference>
<dbReference type="Gene3D" id="3.40.190.10">
    <property type="entry name" value="Periplasmic binding protein-like II"/>
    <property type="match status" value="1"/>
</dbReference>
<organism evidence="4 5">
    <name type="scientific">Nonomuraea jiangxiensis</name>
    <dbReference type="NCBI Taxonomy" id="633440"/>
    <lineage>
        <taxon>Bacteria</taxon>
        <taxon>Bacillati</taxon>
        <taxon>Actinomycetota</taxon>
        <taxon>Actinomycetes</taxon>
        <taxon>Streptosporangiales</taxon>
        <taxon>Streptosporangiaceae</taxon>
        <taxon>Nonomuraea</taxon>
    </lineage>
</organism>
<evidence type="ECO:0000313" key="4">
    <source>
        <dbReference type="EMBL" id="SDK44275.1"/>
    </source>
</evidence>
<dbReference type="Proteomes" id="UP000199202">
    <property type="component" value="Unassembled WGS sequence"/>
</dbReference>
<evidence type="ECO:0000256" key="1">
    <source>
        <dbReference type="SAM" id="MobiDB-lite"/>
    </source>
</evidence>
<dbReference type="PROSITE" id="PS51318">
    <property type="entry name" value="TAT"/>
    <property type="match status" value="1"/>
</dbReference>
<gene>
    <name evidence="4" type="ORF">SAMN05421869_11611</name>
</gene>
<dbReference type="InterPro" id="IPR030678">
    <property type="entry name" value="Peptide/Ni-bd"/>
</dbReference>
<evidence type="ECO:0000256" key="2">
    <source>
        <dbReference type="SAM" id="SignalP"/>
    </source>
</evidence>
<dbReference type="Gene3D" id="3.10.105.10">
    <property type="entry name" value="Dipeptide-binding Protein, Domain 3"/>
    <property type="match status" value="1"/>
</dbReference>
<evidence type="ECO:0000313" key="5">
    <source>
        <dbReference type="Proteomes" id="UP000199202"/>
    </source>
</evidence>
<dbReference type="GO" id="GO:0042597">
    <property type="term" value="C:periplasmic space"/>
    <property type="evidence" value="ECO:0007669"/>
    <property type="project" value="UniProtKB-ARBA"/>
</dbReference>
<proteinExistence type="predicted"/>
<dbReference type="GO" id="GO:0015833">
    <property type="term" value="P:peptide transport"/>
    <property type="evidence" value="ECO:0007669"/>
    <property type="project" value="TreeGrafter"/>
</dbReference>
<reference evidence="4 5" key="1">
    <citation type="submission" date="2016-10" db="EMBL/GenBank/DDBJ databases">
        <authorList>
            <person name="de Groot N.N."/>
        </authorList>
    </citation>
    <scope>NUCLEOTIDE SEQUENCE [LARGE SCALE GENOMIC DNA]</scope>
    <source>
        <strain evidence="4 5">CGMCC 4.6533</strain>
    </source>
</reference>
<dbReference type="SUPFAM" id="SSF53850">
    <property type="entry name" value="Periplasmic binding protein-like II"/>
    <property type="match status" value="1"/>
</dbReference>
<dbReference type="InterPro" id="IPR006311">
    <property type="entry name" value="TAT_signal"/>
</dbReference>
<dbReference type="InterPro" id="IPR000914">
    <property type="entry name" value="SBP_5_dom"/>
</dbReference>
<dbReference type="PANTHER" id="PTHR30290">
    <property type="entry name" value="PERIPLASMIC BINDING COMPONENT OF ABC TRANSPORTER"/>
    <property type="match status" value="1"/>
</dbReference>